<dbReference type="SUPFAM" id="SSF54427">
    <property type="entry name" value="NTF2-like"/>
    <property type="match status" value="1"/>
</dbReference>
<dbReference type="InterPro" id="IPR032710">
    <property type="entry name" value="NTF2-like_dom_sf"/>
</dbReference>
<dbReference type="Gene3D" id="3.10.450.50">
    <property type="match status" value="1"/>
</dbReference>
<feature type="domain" description="SnoaL-like" evidence="1">
    <location>
        <begin position="14"/>
        <end position="117"/>
    </location>
</feature>
<dbReference type="AlphaFoldDB" id="A0A4R1B3W6"/>
<evidence type="ECO:0000259" key="1">
    <source>
        <dbReference type="Pfam" id="PF20409"/>
    </source>
</evidence>
<protein>
    <submittedName>
        <fullName evidence="2">Nuclear transport factor 2 family protein</fullName>
    </submittedName>
</protein>
<dbReference type="PANTHER" id="PTHR34003:SF2">
    <property type="entry name" value="SNOAL-LIKE DOMAIN-CONTAINING PROTEIN"/>
    <property type="match status" value="1"/>
</dbReference>
<dbReference type="Proteomes" id="UP000295334">
    <property type="component" value="Unassembled WGS sequence"/>
</dbReference>
<evidence type="ECO:0000313" key="3">
    <source>
        <dbReference type="Proteomes" id="UP000295334"/>
    </source>
</evidence>
<dbReference type="RefSeq" id="WP_131450626.1">
    <property type="nucleotide sequence ID" value="NZ_SJZI01000052.1"/>
</dbReference>
<accession>A0A4R1B3W6</accession>
<reference evidence="2 3" key="1">
    <citation type="submission" date="2019-03" db="EMBL/GenBank/DDBJ databases">
        <authorList>
            <person name="Kim M.K.M."/>
        </authorList>
    </citation>
    <scope>NUCLEOTIDE SEQUENCE [LARGE SCALE GENOMIC DNA]</scope>
    <source>
        <strain evidence="2 3">17J68-12</strain>
    </source>
</reference>
<dbReference type="InterPro" id="IPR046860">
    <property type="entry name" value="SnoaL_5"/>
</dbReference>
<dbReference type="Pfam" id="PF20409">
    <property type="entry name" value="SnoaL_5"/>
    <property type="match status" value="1"/>
</dbReference>
<dbReference type="PANTHER" id="PTHR34003">
    <property type="entry name" value="BLL2395 PROTEIN"/>
    <property type="match status" value="1"/>
</dbReference>
<dbReference type="EMBL" id="SJZI01000052">
    <property type="protein sequence ID" value="TCJ12150.1"/>
    <property type="molecule type" value="Genomic_DNA"/>
</dbReference>
<name>A0A4R1B3W6_9BACT</name>
<organism evidence="2 3">
    <name type="scientific">Flaviaesturariibacter flavus</name>
    <dbReference type="NCBI Taxonomy" id="2502780"/>
    <lineage>
        <taxon>Bacteria</taxon>
        <taxon>Pseudomonadati</taxon>
        <taxon>Bacteroidota</taxon>
        <taxon>Chitinophagia</taxon>
        <taxon>Chitinophagales</taxon>
        <taxon>Chitinophagaceae</taxon>
        <taxon>Flaviaestuariibacter</taxon>
    </lineage>
</organism>
<comment type="caution">
    <text evidence="2">The sequence shown here is derived from an EMBL/GenBank/DDBJ whole genome shotgun (WGS) entry which is preliminary data.</text>
</comment>
<evidence type="ECO:0000313" key="2">
    <source>
        <dbReference type="EMBL" id="TCJ12150.1"/>
    </source>
</evidence>
<keyword evidence="3" id="KW-1185">Reference proteome</keyword>
<sequence length="119" mass="13932">MTRTEIESSLTALNQLVLEGKVLEAFEKYYHSDVTMQENNLLPTISKSANREREIAFLDNIVEFRNAQVKSVAIGDNVSFVQWHYDYTHKEWGVRNYTQVSVQHWKDGQIISEQFIYSN</sequence>
<dbReference type="OrthoDB" id="336094at2"/>
<proteinExistence type="predicted"/>
<gene>
    <name evidence="2" type="ORF">EPD60_16495</name>
</gene>